<evidence type="ECO:0000313" key="8">
    <source>
        <dbReference type="EMBL" id="QGR21208.1"/>
    </source>
</evidence>
<dbReference type="Pfam" id="PF00324">
    <property type="entry name" value="AA_permease"/>
    <property type="match status" value="1"/>
</dbReference>
<evidence type="ECO:0000256" key="4">
    <source>
        <dbReference type="ARBA" id="ARBA00023136"/>
    </source>
</evidence>
<feature type="transmembrane region" description="Helical" evidence="5">
    <location>
        <begin position="380"/>
        <end position="397"/>
    </location>
</feature>
<feature type="domain" description="Amino acid permease/ SLC12A" evidence="6">
    <location>
        <begin position="14"/>
        <end position="397"/>
    </location>
</feature>
<gene>
    <name evidence="8" type="ORF">D1866_03695</name>
    <name evidence="7" type="ORF">GFB69_11135</name>
</gene>
<feature type="transmembrane region" description="Helical" evidence="5">
    <location>
        <begin position="224"/>
        <end position="249"/>
    </location>
</feature>
<protein>
    <submittedName>
        <fullName evidence="8">Amino acid permease</fullName>
    </submittedName>
</protein>
<dbReference type="Proteomes" id="UP000474054">
    <property type="component" value="Unassembled WGS sequence"/>
</dbReference>
<evidence type="ECO:0000259" key="6">
    <source>
        <dbReference type="Pfam" id="PF00324"/>
    </source>
</evidence>
<evidence type="ECO:0000256" key="2">
    <source>
        <dbReference type="ARBA" id="ARBA00022692"/>
    </source>
</evidence>
<reference evidence="8 9" key="2">
    <citation type="submission" date="2019-10" db="EMBL/GenBank/DDBJ databases">
        <title>Genome Sequences from Six Type Strain Members of the Archaeal Family Sulfolobaceae: Acidianus ambivalens, Acidianus infernus, Metallosphaera prunae, Stygiolobus azoricus, Sulfolobus metallicus, and Sulfurisphaera ohwakuensis.</title>
        <authorList>
            <person name="Counts J.A."/>
            <person name="Kelly R.M."/>
        </authorList>
    </citation>
    <scope>NUCLEOTIDE SEQUENCE [LARGE SCALE GENOMIC DNA]</scope>
    <source>
        <strain evidence="8 9">LEI 10</strain>
    </source>
</reference>
<dbReference type="PANTHER" id="PTHR42770">
    <property type="entry name" value="AMINO ACID TRANSPORTER-RELATED"/>
    <property type="match status" value="1"/>
</dbReference>
<dbReference type="InterPro" id="IPR004841">
    <property type="entry name" value="AA-permease/SLC12A_dom"/>
</dbReference>
<keyword evidence="2 5" id="KW-0812">Transmembrane</keyword>
<name>A0A650CTS8_ACIAM</name>
<evidence type="ECO:0000256" key="3">
    <source>
        <dbReference type="ARBA" id="ARBA00022989"/>
    </source>
</evidence>
<dbReference type="InterPro" id="IPR050367">
    <property type="entry name" value="APC_superfamily"/>
</dbReference>
<organism evidence="8 9">
    <name type="scientific">Acidianus ambivalens</name>
    <name type="common">Desulfurolobus ambivalens</name>
    <dbReference type="NCBI Taxonomy" id="2283"/>
    <lineage>
        <taxon>Archaea</taxon>
        <taxon>Thermoproteota</taxon>
        <taxon>Thermoprotei</taxon>
        <taxon>Sulfolobales</taxon>
        <taxon>Sulfolobaceae</taxon>
        <taxon>Acidianus</taxon>
    </lineage>
</organism>
<dbReference type="RefSeq" id="WP_152942790.1">
    <property type="nucleotide sequence ID" value="NZ_CP045482.1"/>
</dbReference>
<evidence type="ECO:0000256" key="5">
    <source>
        <dbReference type="SAM" id="Phobius"/>
    </source>
</evidence>
<feature type="transmembrane region" description="Helical" evidence="5">
    <location>
        <begin position="117"/>
        <end position="139"/>
    </location>
</feature>
<dbReference type="EMBL" id="CP045482">
    <property type="protein sequence ID" value="QGR21208.1"/>
    <property type="molecule type" value="Genomic_DNA"/>
</dbReference>
<dbReference type="GO" id="GO:0016020">
    <property type="term" value="C:membrane"/>
    <property type="evidence" value="ECO:0007669"/>
    <property type="project" value="UniProtKB-SubCell"/>
</dbReference>
<feature type="transmembrane region" description="Helical" evidence="5">
    <location>
        <begin position="403"/>
        <end position="421"/>
    </location>
</feature>
<evidence type="ECO:0000313" key="7">
    <source>
        <dbReference type="EMBL" id="MQL56256.1"/>
    </source>
</evidence>
<dbReference type="GO" id="GO:0055085">
    <property type="term" value="P:transmembrane transport"/>
    <property type="evidence" value="ECO:0007669"/>
    <property type="project" value="InterPro"/>
</dbReference>
<proteinExistence type="predicted"/>
<feature type="transmembrane region" description="Helical" evidence="5">
    <location>
        <begin position="190"/>
        <end position="212"/>
    </location>
</feature>
<dbReference type="PIRSF" id="PIRSF006060">
    <property type="entry name" value="AA_transporter"/>
    <property type="match status" value="1"/>
</dbReference>
<evidence type="ECO:0000313" key="10">
    <source>
        <dbReference type="Proteomes" id="UP000474054"/>
    </source>
</evidence>
<comment type="subcellular location">
    <subcellularLocation>
        <location evidence="1">Membrane</location>
        <topology evidence="1">Multi-pass membrane protein</topology>
    </subcellularLocation>
</comment>
<keyword evidence="3 5" id="KW-1133">Transmembrane helix</keyword>
<keyword evidence="4 5" id="KW-0472">Membrane</keyword>
<keyword evidence="9" id="KW-1185">Reference proteome</keyword>
<evidence type="ECO:0000313" key="9">
    <source>
        <dbReference type="Proteomes" id="UP000426328"/>
    </source>
</evidence>
<feature type="transmembrane region" description="Helical" evidence="5">
    <location>
        <begin position="76"/>
        <end position="97"/>
    </location>
</feature>
<dbReference type="Proteomes" id="UP000426328">
    <property type="component" value="Chromosome"/>
</dbReference>
<accession>A0A650CTS8</accession>
<dbReference type="KEGG" id="aamb:D1866_03695"/>
<feature type="transmembrane region" description="Helical" evidence="5">
    <location>
        <begin position="12"/>
        <end position="36"/>
    </location>
</feature>
<feature type="transmembrane region" description="Helical" evidence="5">
    <location>
        <begin position="151"/>
        <end position="170"/>
    </location>
</feature>
<dbReference type="Gene3D" id="1.20.1740.10">
    <property type="entry name" value="Amino acid/polyamine transporter I"/>
    <property type="match status" value="1"/>
</dbReference>
<dbReference type="EMBL" id="WHYS01000002">
    <property type="protein sequence ID" value="MQL56256.1"/>
    <property type="molecule type" value="Genomic_DNA"/>
</dbReference>
<dbReference type="PANTHER" id="PTHR42770:SF7">
    <property type="entry name" value="MEMBRANE PROTEIN"/>
    <property type="match status" value="1"/>
</dbReference>
<feature type="transmembrane region" description="Helical" evidence="5">
    <location>
        <begin position="42"/>
        <end position="64"/>
    </location>
</feature>
<feature type="transmembrane region" description="Helical" evidence="5">
    <location>
        <begin position="271"/>
        <end position="300"/>
    </location>
</feature>
<feature type="transmembrane region" description="Helical" evidence="5">
    <location>
        <begin position="351"/>
        <end position="368"/>
    </location>
</feature>
<sequence length="430" mass="46143">MKRGEKEVSLAEATAIGLGAIIGAGIFVLSGTSIALAGSYSLLAFIFIGVLSVLTALILGELATILPHVKGSTYSYAFEAFGHELGMLAGVMVYFSYSTSISAIAEGFGSYLSSLVGMHLVIPFAILLIGVLTAVNLLGIQKAAEADLILVLLKLSVLSFFIAFAIIIALPHFTPYHFYSTPQQSTVTNFFSASVAIFFAYTGFQVITTFADKVRGGPRAAARAVMISVVVSMVFYVLVVLSMIILVPASEFKIVADPLEFALSYAKAPSWVIYVIDAGGLIATTSATLAMILASGRTLYQMSLDLGLPSFLKKYDEERDVPINTVIISSAIAVVTLFSGNIFVIASISNFGLLFSFVVSALALVHYRRKGVVGSYKTPFYPYSVALTVVLLLSLLLGFPREALEINMGIMIIIIFASYVAKDIREERKR</sequence>
<dbReference type="AlphaFoldDB" id="A0A650CTS8"/>
<dbReference type="GeneID" id="42778807"/>
<reference evidence="7 10" key="1">
    <citation type="submission" date="2019-10" db="EMBL/GenBank/DDBJ databases">
        <title>Comparative genomics of sulfur disproportionating microorganisms.</title>
        <authorList>
            <person name="Ward L.M."/>
            <person name="Bertran E."/>
            <person name="Johnston D."/>
        </authorList>
    </citation>
    <scope>NUCLEOTIDE SEQUENCE [LARGE SCALE GENOMIC DNA]</scope>
    <source>
        <strain evidence="7 10">DSM 3772</strain>
    </source>
</reference>
<feature type="transmembrane region" description="Helical" evidence="5">
    <location>
        <begin position="321"/>
        <end position="345"/>
    </location>
</feature>
<evidence type="ECO:0000256" key="1">
    <source>
        <dbReference type="ARBA" id="ARBA00004141"/>
    </source>
</evidence>